<name>A0A0J6F2B1_9BORD</name>
<keyword evidence="17" id="KW-1185">Reference proteome</keyword>
<accession>A0A0J6F2B1</accession>
<dbReference type="Gene3D" id="3.40.50.720">
    <property type="entry name" value="NAD(P)-binding Rossmann-like Domain"/>
    <property type="match status" value="1"/>
</dbReference>
<gene>
    <name evidence="14" type="ORF">BBN53_00210</name>
    <name evidence="15" type="ORF">ERS370011_01611</name>
</gene>
<evidence type="ECO:0000259" key="12">
    <source>
        <dbReference type="Pfam" id="PF02558"/>
    </source>
</evidence>
<reference evidence="14 17" key="2">
    <citation type="submission" date="2016-07" db="EMBL/GenBank/DDBJ databases">
        <title>Complete genome sequences of Bordetella pseudohinzii.</title>
        <authorList>
            <person name="Spilker T."/>
            <person name="Darrah R."/>
            <person name="LiPuma J.J."/>
        </authorList>
    </citation>
    <scope>NUCLEOTIDE SEQUENCE [LARGE SCALE GENOMIC DNA]</scope>
    <source>
        <strain evidence="14 17">HI4681</strain>
    </source>
</reference>
<evidence type="ECO:0000256" key="8">
    <source>
        <dbReference type="ARBA" id="ARBA00023002"/>
    </source>
</evidence>
<dbReference type="GO" id="GO:0005737">
    <property type="term" value="C:cytoplasm"/>
    <property type="evidence" value="ECO:0007669"/>
    <property type="project" value="TreeGrafter"/>
</dbReference>
<dbReference type="Proteomes" id="UP000053096">
    <property type="component" value="Unassembled WGS sequence"/>
</dbReference>
<dbReference type="InterPro" id="IPR051402">
    <property type="entry name" value="KPR-Related"/>
</dbReference>
<dbReference type="Pfam" id="PF02558">
    <property type="entry name" value="ApbA"/>
    <property type="match status" value="1"/>
</dbReference>
<evidence type="ECO:0000259" key="13">
    <source>
        <dbReference type="Pfam" id="PF08546"/>
    </source>
</evidence>
<evidence type="ECO:0000313" key="15">
    <source>
        <dbReference type="EMBL" id="CUI65183.1"/>
    </source>
</evidence>
<comment type="catalytic activity">
    <reaction evidence="10 11">
        <text>(R)-pantoate + NADP(+) = 2-dehydropantoate + NADPH + H(+)</text>
        <dbReference type="Rhea" id="RHEA:16233"/>
        <dbReference type="ChEBI" id="CHEBI:11561"/>
        <dbReference type="ChEBI" id="CHEBI:15378"/>
        <dbReference type="ChEBI" id="CHEBI:15980"/>
        <dbReference type="ChEBI" id="CHEBI:57783"/>
        <dbReference type="ChEBI" id="CHEBI:58349"/>
        <dbReference type="EC" id="1.1.1.169"/>
    </reaction>
</comment>
<comment type="pathway">
    <text evidence="2 11">Cofactor biosynthesis; (R)-pantothenate biosynthesis; (R)-pantoate from 3-methyl-2-oxobutanoate: step 2/2.</text>
</comment>
<evidence type="ECO:0000313" key="14">
    <source>
        <dbReference type="EMBL" id="ANY14446.1"/>
    </source>
</evidence>
<dbReference type="InterPro" id="IPR013328">
    <property type="entry name" value="6PGD_dom2"/>
</dbReference>
<dbReference type="Pfam" id="PF08546">
    <property type="entry name" value="ApbA_C"/>
    <property type="match status" value="1"/>
</dbReference>
<evidence type="ECO:0000256" key="9">
    <source>
        <dbReference type="ARBA" id="ARBA00032024"/>
    </source>
</evidence>
<evidence type="ECO:0000256" key="10">
    <source>
        <dbReference type="ARBA" id="ARBA00048793"/>
    </source>
</evidence>
<dbReference type="Proteomes" id="UP000092950">
    <property type="component" value="Chromosome"/>
</dbReference>
<keyword evidence="8 11" id="KW-0560">Oxidoreductase</keyword>
<dbReference type="FunFam" id="1.10.1040.10:FF:000017">
    <property type="entry name" value="2-dehydropantoate 2-reductase"/>
    <property type="match status" value="1"/>
</dbReference>
<dbReference type="PANTHER" id="PTHR21708">
    <property type="entry name" value="PROBABLE 2-DEHYDROPANTOATE 2-REDUCTASE"/>
    <property type="match status" value="1"/>
</dbReference>
<dbReference type="InterPro" id="IPR013752">
    <property type="entry name" value="KPA_reductase"/>
</dbReference>
<dbReference type="InterPro" id="IPR008927">
    <property type="entry name" value="6-PGluconate_DH-like_C_sf"/>
</dbReference>
<dbReference type="RefSeq" id="WP_043210697.1">
    <property type="nucleotide sequence ID" value="NZ_CAJGUP010000223.1"/>
</dbReference>
<dbReference type="EMBL" id="CP016440">
    <property type="protein sequence ID" value="ANY14446.1"/>
    <property type="molecule type" value="Genomic_DNA"/>
</dbReference>
<proteinExistence type="inferred from homology"/>
<dbReference type="GO" id="GO:0008677">
    <property type="term" value="F:2-dehydropantoate 2-reductase activity"/>
    <property type="evidence" value="ECO:0007669"/>
    <property type="project" value="UniProtKB-EC"/>
</dbReference>
<comment type="function">
    <text evidence="1 11">Catalyzes the NADPH-dependent reduction of ketopantoate into pantoic acid.</text>
</comment>
<reference evidence="15 16" key="1">
    <citation type="submission" date="2015-09" db="EMBL/GenBank/DDBJ databases">
        <authorList>
            <person name="Jackson K.R."/>
            <person name="Lunt B.L."/>
            <person name="Fisher J.N.B."/>
            <person name="Gardner A.V."/>
            <person name="Bailey M.E."/>
            <person name="Deus L.M."/>
            <person name="Earl A.S."/>
            <person name="Gibby P.D."/>
            <person name="Hartmann K.A."/>
            <person name="Liu J.E."/>
            <person name="Manci A.M."/>
            <person name="Nielsen D.A."/>
            <person name="Solomon M.B."/>
            <person name="Breakwell D.P."/>
            <person name="Burnett S.H."/>
            <person name="Grose J.H."/>
        </authorList>
    </citation>
    <scope>NUCLEOTIDE SEQUENCE [LARGE SCALE GENOMIC DNA]</scope>
    <source>
        <strain evidence="15 16">2789STDY5608636</strain>
    </source>
</reference>
<dbReference type="NCBIfam" id="TIGR00745">
    <property type="entry name" value="apbA_panE"/>
    <property type="match status" value="1"/>
</dbReference>
<dbReference type="Gene3D" id="1.10.1040.10">
    <property type="entry name" value="N-(1-d-carboxylethyl)-l-norvaline Dehydrogenase, domain 2"/>
    <property type="match status" value="1"/>
</dbReference>
<keyword evidence="7 11" id="KW-0521">NADP</keyword>
<dbReference type="NCBIfam" id="NF005094">
    <property type="entry name" value="PRK06522.2-5"/>
    <property type="match status" value="1"/>
</dbReference>
<dbReference type="EMBL" id="CYTV01000003">
    <property type="protein sequence ID" value="CUI65183.1"/>
    <property type="molecule type" value="Genomic_DNA"/>
</dbReference>
<evidence type="ECO:0000256" key="6">
    <source>
        <dbReference type="ARBA" id="ARBA00022655"/>
    </source>
</evidence>
<evidence type="ECO:0000313" key="17">
    <source>
        <dbReference type="Proteomes" id="UP000092950"/>
    </source>
</evidence>
<dbReference type="UniPathway" id="UPA00028">
    <property type="reaction ID" value="UER00004"/>
</dbReference>
<dbReference type="InterPro" id="IPR003710">
    <property type="entry name" value="ApbA"/>
</dbReference>
<dbReference type="FunFam" id="3.40.50.720:FF:000307">
    <property type="entry name" value="2-dehydropantoate 2-reductase"/>
    <property type="match status" value="1"/>
</dbReference>
<evidence type="ECO:0000256" key="3">
    <source>
        <dbReference type="ARBA" id="ARBA00007870"/>
    </source>
</evidence>
<evidence type="ECO:0000256" key="4">
    <source>
        <dbReference type="ARBA" id="ARBA00013014"/>
    </source>
</evidence>
<dbReference type="SUPFAM" id="SSF48179">
    <property type="entry name" value="6-phosphogluconate dehydrogenase C-terminal domain-like"/>
    <property type="match status" value="1"/>
</dbReference>
<evidence type="ECO:0000313" key="16">
    <source>
        <dbReference type="Proteomes" id="UP000053096"/>
    </source>
</evidence>
<dbReference type="EC" id="1.1.1.169" evidence="4 11"/>
<dbReference type="GO" id="GO:0015940">
    <property type="term" value="P:pantothenate biosynthetic process"/>
    <property type="evidence" value="ECO:0007669"/>
    <property type="project" value="UniProtKB-UniPathway"/>
</dbReference>
<dbReference type="InterPro" id="IPR036291">
    <property type="entry name" value="NAD(P)-bd_dom_sf"/>
</dbReference>
<keyword evidence="6 11" id="KW-0566">Pantothenate biosynthesis</keyword>
<sequence length="309" mass="32874">MRILVLGAGGTGGFFGGRALEAGADVSFLVRPARAQKLQAEGLRIKSPAGDAVLHPRLVTADTLAADYDVIILSCKAYDLDSAIEALRPAMGEQTAVLPIMNGVLQYDILDREFGAHRVLGGLCQINATLGPQGEIVQMGTMASLVFGERAGQARSPRCEALEAALADAAFASRLSENIHQDIWEKFVFLTTLAAATCLMRGSVGQICSTEGGVDFMRDLLRESQQVAAASGHPVRPQADASALKLLTDPAQPMTASMFRDLRQGLRVEAEHIVGDMAHRGSTLAVDTPLLRLARSHLQVYQAQRATGA</sequence>
<dbReference type="SUPFAM" id="SSF51735">
    <property type="entry name" value="NAD(P)-binding Rossmann-fold domains"/>
    <property type="match status" value="1"/>
</dbReference>
<feature type="domain" description="Ketopantoate reductase N-terminal" evidence="12">
    <location>
        <begin position="3"/>
        <end position="151"/>
    </location>
</feature>
<evidence type="ECO:0000256" key="11">
    <source>
        <dbReference type="RuleBase" id="RU362068"/>
    </source>
</evidence>
<dbReference type="InterPro" id="IPR013332">
    <property type="entry name" value="KPR_N"/>
</dbReference>
<accession>A0A0M7EE53</accession>
<dbReference type="OrthoDB" id="9796561at2"/>
<dbReference type="KEGG" id="bpdz:BBN53_00210"/>
<dbReference type="AlphaFoldDB" id="A0A0J6F2B1"/>
<feature type="domain" description="Ketopantoate reductase C-terminal" evidence="13">
    <location>
        <begin position="178"/>
        <end position="299"/>
    </location>
</feature>
<organism evidence="15 16">
    <name type="scientific">Bordetella pseudohinzii</name>
    <dbReference type="NCBI Taxonomy" id="1331258"/>
    <lineage>
        <taxon>Bacteria</taxon>
        <taxon>Pseudomonadati</taxon>
        <taxon>Pseudomonadota</taxon>
        <taxon>Betaproteobacteria</taxon>
        <taxon>Burkholderiales</taxon>
        <taxon>Alcaligenaceae</taxon>
        <taxon>Bordetella</taxon>
    </lineage>
</organism>
<comment type="similarity">
    <text evidence="3 11">Belongs to the ketopantoate reductase family.</text>
</comment>
<protein>
    <recommendedName>
        <fullName evidence="5 11">2-dehydropantoate 2-reductase</fullName>
        <ecNumber evidence="4 11">1.1.1.169</ecNumber>
    </recommendedName>
    <alternativeName>
        <fullName evidence="9 11">Ketopantoate reductase</fullName>
    </alternativeName>
</protein>
<dbReference type="PANTHER" id="PTHR21708:SF26">
    <property type="entry name" value="2-DEHYDROPANTOATE 2-REDUCTASE"/>
    <property type="match status" value="1"/>
</dbReference>
<evidence type="ECO:0000256" key="1">
    <source>
        <dbReference type="ARBA" id="ARBA00002919"/>
    </source>
</evidence>
<evidence type="ECO:0000256" key="7">
    <source>
        <dbReference type="ARBA" id="ARBA00022857"/>
    </source>
</evidence>
<evidence type="ECO:0000256" key="5">
    <source>
        <dbReference type="ARBA" id="ARBA00019465"/>
    </source>
</evidence>
<evidence type="ECO:0000256" key="2">
    <source>
        <dbReference type="ARBA" id="ARBA00004994"/>
    </source>
</evidence>